<protein>
    <submittedName>
        <fullName evidence="1">Esterase</fullName>
    </submittedName>
</protein>
<proteinExistence type="predicted"/>
<sequence length="204" mass="21822">MTMMDALVETMPGANTAPPVLLLQGTGGTNLEMLNFGRRLLPQSPLITIAGRQGVGAQRQYFRQTASSPADPQQILTEATWVAQQARSVCAQHRWDWERLVTVGYSNGAAMAAYAVQSGLLPGVGVFLHPLWVPVAHPHALTGRDLWFSAGERDPLVTPATVQRVADACAQLGAKTTIKVTAGTHNLTPGEVLAAREWLGIHAV</sequence>
<accession>A0A0R1QRQ5</accession>
<dbReference type="InterPro" id="IPR029058">
    <property type="entry name" value="AB_hydrolase_fold"/>
</dbReference>
<name>A0A0R1QRQ5_9LACO</name>
<dbReference type="SUPFAM" id="SSF53474">
    <property type="entry name" value="alpha/beta-Hydrolases"/>
    <property type="match status" value="1"/>
</dbReference>
<evidence type="ECO:0000313" key="2">
    <source>
        <dbReference type="Proteomes" id="UP000051835"/>
    </source>
</evidence>
<reference evidence="1 2" key="1">
    <citation type="journal article" date="2015" name="Genome Announc.">
        <title>Expanding the biotechnology potential of lactobacilli through comparative genomics of 213 strains and associated genera.</title>
        <authorList>
            <person name="Sun Z."/>
            <person name="Harris H.M."/>
            <person name="McCann A."/>
            <person name="Guo C."/>
            <person name="Argimon S."/>
            <person name="Zhang W."/>
            <person name="Yang X."/>
            <person name="Jeffery I.B."/>
            <person name="Cooney J.C."/>
            <person name="Kagawa T.F."/>
            <person name="Liu W."/>
            <person name="Song Y."/>
            <person name="Salvetti E."/>
            <person name="Wrobel A."/>
            <person name="Rasinkangas P."/>
            <person name="Parkhill J."/>
            <person name="Rea M.C."/>
            <person name="O'Sullivan O."/>
            <person name="Ritari J."/>
            <person name="Douillard F.P."/>
            <person name="Paul Ross R."/>
            <person name="Yang R."/>
            <person name="Briner A.E."/>
            <person name="Felis G.E."/>
            <person name="de Vos W.M."/>
            <person name="Barrangou R."/>
            <person name="Klaenhammer T.R."/>
            <person name="Caufield P.W."/>
            <person name="Cui Y."/>
            <person name="Zhang H."/>
            <person name="O'Toole P.W."/>
        </authorList>
    </citation>
    <scope>NUCLEOTIDE SEQUENCE [LARGE SCALE GENOMIC DNA]</scope>
    <source>
        <strain evidence="1 2">DSM 15429</strain>
    </source>
</reference>
<organism evidence="1 2">
    <name type="scientific">Levilactobacillus spicheri DSM 15429</name>
    <dbReference type="NCBI Taxonomy" id="1423805"/>
    <lineage>
        <taxon>Bacteria</taxon>
        <taxon>Bacillati</taxon>
        <taxon>Bacillota</taxon>
        <taxon>Bacilli</taxon>
        <taxon>Lactobacillales</taxon>
        <taxon>Lactobacillaceae</taxon>
        <taxon>Levilactobacillus</taxon>
    </lineage>
</organism>
<gene>
    <name evidence="1" type="ORF">FD37_GL000423</name>
</gene>
<dbReference type="PATRIC" id="fig|1423805.4.peg.430"/>
<dbReference type="Proteomes" id="UP000051835">
    <property type="component" value="Unassembled WGS sequence"/>
</dbReference>
<dbReference type="Gene3D" id="3.40.50.1820">
    <property type="entry name" value="alpha/beta hydrolase"/>
    <property type="match status" value="1"/>
</dbReference>
<comment type="caution">
    <text evidence="1">The sequence shown here is derived from an EMBL/GenBank/DDBJ whole genome shotgun (WGS) entry which is preliminary data.</text>
</comment>
<dbReference type="AlphaFoldDB" id="A0A0R1QRQ5"/>
<dbReference type="EMBL" id="AZFC01000035">
    <property type="protein sequence ID" value="KRL46942.1"/>
    <property type="molecule type" value="Genomic_DNA"/>
</dbReference>
<evidence type="ECO:0000313" key="1">
    <source>
        <dbReference type="EMBL" id="KRL46942.1"/>
    </source>
</evidence>